<evidence type="ECO:0000313" key="2">
    <source>
        <dbReference type="Proteomes" id="UP000295600"/>
    </source>
</evidence>
<dbReference type="SUPFAM" id="SSF51735">
    <property type="entry name" value="NAD(P)-binding Rossmann-fold domains"/>
    <property type="match status" value="1"/>
</dbReference>
<dbReference type="Gene3D" id="3.40.50.720">
    <property type="entry name" value="NAD(P)-binding Rossmann-like Domain"/>
    <property type="match status" value="1"/>
</dbReference>
<dbReference type="PANTHER" id="PTHR43245">
    <property type="entry name" value="BIFUNCTIONAL POLYMYXIN RESISTANCE PROTEIN ARNA"/>
    <property type="match status" value="1"/>
</dbReference>
<dbReference type="PANTHER" id="PTHR43245:SF58">
    <property type="entry name" value="BLL5923 PROTEIN"/>
    <property type="match status" value="1"/>
</dbReference>
<comment type="caution">
    <text evidence="1">The sequence shown here is derived from an EMBL/GenBank/DDBJ whole genome shotgun (WGS) entry which is preliminary data.</text>
</comment>
<dbReference type="InterPro" id="IPR036291">
    <property type="entry name" value="NAD(P)-bd_dom_sf"/>
</dbReference>
<organism evidence="1 2">
    <name type="scientific">Prevotella heparinolytica</name>
    <dbReference type="NCBI Taxonomy" id="28113"/>
    <lineage>
        <taxon>Bacteria</taxon>
        <taxon>Pseudomonadati</taxon>
        <taxon>Bacteroidota</taxon>
        <taxon>Bacteroidia</taxon>
        <taxon>Bacteroidales</taxon>
        <taxon>Bacteroidaceae</taxon>
        <taxon>Bacteroides</taxon>
    </lineage>
</organism>
<dbReference type="InterPro" id="IPR050177">
    <property type="entry name" value="Lipid_A_modif_metabolic_enz"/>
</dbReference>
<dbReference type="Proteomes" id="UP000295600">
    <property type="component" value="Unassembled WGS sequence"/>
</dbReference>
<protein>
    <submittedName>
        <fullName evidence="1">UDP-glucose 4-epimerase</fullName>
    </submittedName>
</protein>
<dbReference type="RefSeq" id="WP_106070229.1">
    <property type="nucleotide sequence ID" value="NZ_CP027234.1"/>
</dbReference>
<sequence length="294" mass="33531">MKKVLITGVGSYVGLRVEHWLDAAFDGKEKLFDIDAVDTIDNRWKQADFSKYDVVYNVAGIAHVKAAKGKGPLYYAVNRDMVIEIAKAAKAAGVKQFIHMSSMIVYKEVKTLEGKQIHKDTKPAPNGFYGDSKLQGEEGIRTLSDNNFKVCIIRPPMIYGPGCKGNFPRLVWLANKTPIFPAWHNKRSMLYIDNLCEFVKQLILHETGGIVFPQNAEYADTVEIIRYYAKQSGRHVWITRLFNPLIWMFGNHVRPLGKMFSNSTYDMEMSKYAFEYRVVSLKESFAGIEPKNKK</sequence>
<proteinExistence type="predicted"/>
<dbReference type="AlphaFoldDB" id="A0A2R3MV18"/>
<evidence type="ECO:0000313" key="1">
    <source>
        <dbReference type="EMBL" id="TCO88913.1"/>
    </source>
</evidence>
<name>A0A2R3MV18_9BACE</name>
<dbReference type="InterPro" id="IPR001509">
    <property type="entry name" value="Epimerase_deHydtase"/>
</dbReference>
<gene>
    <name evidence="1" type="ORF">EV202_12321</name>
</gene>
<accession>A0A2R3MV18</accession>
<dbReference type="GeneID" id="94549449"/>
<dbReference type="EMBL" id="SLXB01000023">
    <property type="protein sequence ID" value="TCO88913.1"/>
    <property type="molecule type" value="Genomic_DNA"/>
</dbReference>
<dbReference type="KEGG" id="bhf:C3V43_13650"/>
<dbReference type="Pfam" id="PF01370">
    <property type="entry name" value="Epimerase"/>
    <property type="match status" value="1"/>
</dbReference>
<reference evidence="1 2" key="1">
    <citation type="submission" date="2019-03" db="EMBL/GenBank/DDBJ databases">
        <title>Genomic Encyclopedia of Type Strains, Phase IV (KMG-IV): sequencing the most valuable type-strain genomes for metagenomic binning, comparative biology and taxonomic classification.</title>
        <authorList>
            <person name="Goeker M."/>
        </authorList>
    </citation>
    <scope>NUCLEOTIDE SEQUENCE [LARGE SCALE GENOMIC DNA]</scope>
    <source>
        <strain evidence="1 2">DSM 23917</strain>
    </source>
</reference>